<protein>
    <submittedName>
        <fullName evidence="2">272_t:CDS:1</fullName>
    </submittedName>
</protein>
<evidence type="ECO:0000256" key="1">
    <source>
        <dbReference type="SAM" id="MobiDB-lite"/>
    </source>
</evidence>
<dbReference type="Proteomes" id="UP000789508">
    <property type="component" value="Unassembled WGS sequence"/>
</dbReference>
<keyword evidence="3" id="KW-1185">Reference proteome</keyword>
<dbReference type="EMBL" id="CAJVPS010000503">
    <property type="protein sequence ID" value="CAG8490934.1"/>
    <property type="molecule type" value="Genomic_DNA"/>
</dbReference>
<evidence type="ECO:0000313" key="2">
    <source>
        <dbReference type="EMBL" id="CAG8490934.1"/>
    </source>
</evidence>
<organism evidence="2 3">
    <name type="scientific">Ambispora leptoticha</name>
    <dbReference type="NCBI Taxonomy" id="144679"/>
    <lineage>
        <taxon>Eukaryota</taxon>
        <taxon>Fungi</taxon>
        <taxon>Fungi incertae sedis</taxon>
        <taxon>Mucoromycota</taxon>
        <taxon>Glomeromycotina</taxon>
        <taxon>Glomeromycetes</taxon>
        <taxon>Archaeosporales</taxon>
        <taxon>Ambisporaceae</taxon>
        <taxon>Ambispora</taxon>
    </lineage>
</organism>
<reference evidence="2" key="1">
    <citation type="submission" date="2021-06" db="EMBL/GenBank/DDBJ databases">
        <authorList>
            <person name="Kallberg Y."/>
            <person name="Tangrot J."/>
            <person name="Rosling A."/>
        </authorList>
    </citation>
    <scope>NUCLEOTIDE SEQUENCE</scope>
    <source>
        <strain evidence="2">FL130A</strain>
    </source>
</reference>
<gene>
    <name evidence="2" type="ORF">ALEPTO_LOCUS2981</name>
</gene>
<sequence>MLCDKEEGEDDNIGTSKKSKRRRTPSFIIYKYENIINEEDNELSEEMNVVAVDDEDVAAVVSDPFESSYNEYLDSKKSNSVLIISSSVIISDSPSSCSLTDFRPTRPN</sequence>
<evidence type="ECO:0000313" key="3">
    <source>
        <dbReference type="Proteomes" id="UP000789508"/>
    </source>
</evidence>
<proteinExistence type="predicted"/>
<name>A0A9N8WIK0_9GLOM</name>
<comment type="caution">
    <text evidence="2">The sequence shown here is derived from an EMBL/GenBank/DDBJ whole genome shotgun (WGS) entry which is preliminary data.</text>
</comment>
<feature type="region of interest" description="Disordered" evidence="1">
    <location>
        <begin position="1"/>
        <end position="22"/>
    </location>
</feature>
<dbReference type="AlphaFoldDB" id="A0A9N8WIK0"/>
<accession>A0A9N8WIK0</accession>
<feature type="compositionally biased region" description="Acidic residues" evidence="1">
    <location>
        <begin position="1"/>
        <end position="12"/>
    </location>
</feature>